<sequence length="226" mass="24492">MFQQLDSYLYLEIIRKQLQQPRQFSNNGRNPACNKSFDNLCILPIIAFSPKFAASITNSDLLYKNLNNTAITRSRIPLCNSPIISVRNIAAVSSRIQLHRSSTSAACAVLIWSGCVTNAPSSASAIANTSVNNRINSPLISTKSGFSSRLYVNASTYPIIIPCGSARSGFPNIGTNSRSFIGFIISASVTPNPFPICSKLLLIACRTFRFGLANSLLNIANIPINT</sequence>
<name>A0A1R1PHR0_ZANCU</name>
<gene>
    <name evidence="1" type="ORF">AX774_g6110</name>
</gene>
<dbReference type="EMBL" id="LSSK01001183">
    <property type="protein sequence ID" value="OMH80453.1"/>
    <property type="molecule type" value="Genomic_DNA"/>
</dbReference>
<protein>
    <submittedName>
        <fullName evidence="1">Uncharacterized protein</fullName>
    </submittedName>
</protein>
<accession>A0A1R1PHR0</accession>
<reference evidence="2" key="1">
    <citation type="submission" date="2017-01" db="EMBL/GenBank/DDBJ databases">
        <authorList>
            <person name="Wang Y."/>
            <person name="White M."/>
            <person name="Kvist S."/>
            <person name="Moncalvo J.-M."/>
        </authorList>
    </citation>
    <scope>NUCLEOTIDE SEQUENCE [LARGE SCALE GENOMIC DNA]</scope>
    <source>
        <strain evidence="2">COL-18-3</strain>
    </source>
</reference>
<dbReference type="Proteomes" id="UP000188320">
    <property type="component" value="Unassembled WGS sequence"/>
</dbReference>
<comment type="caution">
    <text evidence="1">The sequence shown here is derived from an EMBL/GenBank/DDBJ whole genome shotgun (WGS) entry which is preliminary data.</text>
</comment>
<evidence type="ECO:0000313" key="2">
    <source>
        <dbReference type="Proteomes" id="UP000188320"/>
    </source>
</evidence>
<proteinExistence type="predicted"/>
<dbReference type="AlphaFoldDB" id="A0A1R1PHR0"/>
<keyword evidence="2" id="KW-1185">Reference proteome</keyword>
<evidence type="ECO:0000313" key="1">
    <source>
        <dbReference type="EMBL" id="OMH80453.1"/>
    </source>
</evidence>
<organism evidence="1 2">
    <name type="scientific">Zancudomyces culisetae</name>
    <name type="common">Gut fungus</name>
    <name type="synonym">Smittium culisetae</name>
    <dbReference type="NCBI Taxonomy" id="1213189"/>
    <lineage>
        <taxon>Eukaryota</taxon>
        <taxon>Fungi</taxon>
        <taxon>Fungi incertae sedis</taxon>
        <taxon>Zoopagomycota</taxon>
        <taxon>Kickxellomycotina</taxon>
        <taxon>Harpellomycetes</taxon>
        <taxon>Harpellales</taxon>
        <taxon>Legeriomycetaceae</taxon>
        <taxon>Zancudomyces</taxon>
    </lineage>
</organism>